<dbReference type="SMART" id="SM00248">
    <property type="entry name" value="ANK"/>
    <property type="match status" value="17"/>
</dbReference>
<dbReference type="PROSITE" id="PS50188">
    <property type="entry name" value="B302_SPRY"/>
    <property type="match status" value="1"/>
</dbReference>
<dbReference type="SUPFAM" id="SSF53474">
    <property type="entry name" value="alpha/beta-Hydrolases"/>
    <property type="match status" value="1"/>
</dbReference>
<dbReference type="Pfam" id="PF00023">
    <property type="entry name" value="Ank"/>
    <property type="match status" value="2"/>
</dbReference>
<feature type="repeat" description="ANK" evidence="3">
    <location>
        <begin position="1804"/>
        <end position="1836"/>
    </location>
</feature>
<feature type="region of interest" description="Disordered" evidence="4">
    <location>
        <begin position="1"/>
        <end position="26"/>
    </location>
</feature>
<dbReference type="InterPro" id="IPR002110">
    <property type="entry name" value="Ankyrin_rpt"/>
</dbReference>
<feature type="repeat" description="ANK" evidence="3">
    <location>
        <begin position="1134"/>
        <end position="1166"/>
    </location>
</feature>
<dbReference type="SUPFAM" id="SSF48403">
    <property type="entry name" value="Ankyrin repeat"/>
    <property type="match status" value="3"/>
</dbReference>
<sequence length="2158" mass="236995">MSYLRAQVGDPSPPVRATTSTGGDSIAGSNGSGIRILHHGTNGVANVDIVAVHGLNGDRMKTWTHPDNEIMWLRDLLPTDVPDSRIMTFGYDVKIRRTKITADLMDHAKCLLLELAILRENLAPNAATRPIIFVCHSLGGLLVKEALCTASGHDARGFGFNKIYDSTWGIVSNRVFGFSWDMAGFLRNDAPALRELDRKFRSIASRFVVKSFYELGRYGGMTKIVETSSATLGLTSGSGLGQEQAIPVPLDHQAMCRFSDGSDTFYVAAVRAIKDIRREHDPAPLSQRETDLPAAEERCPATRVRETEISIATMSCEELRAILKRESSLTRPACDIDDIEEASNGTCQWILQAPEYLKWLEGPPMSTLLVTGKMGCGKSVTTKSLVRKHLASVAEKRECEDNIAVVYYVCSRVTRLDESATSMLKSIIFQLLKTITGQVSLGRSIRSSEDVLTMPPDSLWVILKSLLEIAIEDAIFCFVDAIDECEEESVETFLKGLRTVSEAGAAAASRTRFRLFISRRSNTAEVPGFQNIDGLFHLQITEDTVRRDMWKMVRQDHDVKQIIRRLSQPPEKEEELSQALVENSEGMFQWVKFAIRHTRTHLRGRTYNEMLKSVKDLPRGLEGLYKGILDEMWPRMSPEEANLARKIMAWVLLARQPLDLEQMIMAVSLTDKNDKLPSPADQRTGLADFVATNLTPLIELVARPVKLQPEHASQQLTDTTTTTTTPNPIIRPIHESVRQFLWQAFIEPRGADGEQQPFYIGLSAGHEIITRACLAYVRCCEFQVGTTGFLGHTVADEKGMYPWDSETAAEIDSFSAKYTLIKYCADDWNIWHHLRFCQVRQEPDTFDLAVEVIACSLKAFNLLWQIRQYMARYGEQKPRDIFPEQSLAHIFASVVSLEMLERAVSQIPDLDLCGQDRSGSTTMVMALGTGASNVSGTEREKIAMFFLGRGVDVSAPDHCGRTLAFWVAGLGYTEVLRKIIDRFSLDHRDEIDGDTILHRAMCYNSLDTARFLLDEGADCNAKNRHGKTPIWEACRNGHLEMVRLALEHGADLAVTTSDGLELMHEVIFETWSSGDTVMLETLLRHGAPRGAVGEPPHVFSPLHFAAEIGSPVALHLLREAGAILDATTDDYEPQGLTPLHIAAQSGQSDAARVLSELGADLNFKAANGETPLLKAYLHGNHDVALTLLELGSNPQDSEDQPTAPYHFPIIIVEMILRGKFAEAKNALAEKSGLDTSESDTERSDTLPARIAHAIFQENNENLATMLQQPLEAIDQRTVKLQNFTALHLASAMGNTVAVRLLLEAGAIPDTRGPLEVTPLHLACLNGSSETTEIARLLLQKGADVDAITYPIVFTPLQLAANNVRDSEALTELLLESGARAETPEALNGLVMTPLHLATRMNNVGVCKALIRHHADARRQDYRGNSSLVFAIRNAQGAGCGLLEHLVTGIQFIDWTRESDVATVIAASVLPSPGPLKALLQHAATKPKQLYVAALSAAIRVGRMDNFDSLLDDFHGCFNMEDFDVVARLGLGIVGVVPRDGGGFTVLQEEGFEEAGIDSFRWARLMARQNPAEVEGERLLGFLDHGLVDVEGTVEDDGMTLAQYCCARGTPDMARQLKGKGADFQRLDEKGCSCLHIAATRRNGGESIVRLLLSEEFLVSPFRKSTLGITALEIAIFTGNVDVAKALASETPLMRNLSLDKDGSQRALMAAANLAEDTMLLWLLEHILPSSVNDTTSAGMTVMHAAAEKHGQLTIQRLLGFGADPNIRNKLDRSVMDVAIIAGNISACRAILASDQWQCKDANSRGQTCLHVAASHAQSEIINLFYEDGRLQASRDRSGWSPLDLALAYGHQERIDDKLRVYLAADESGDYERPSAWDTGSEWSSAHGVEADGEAVSLSGQLRLSADVPLLCAGEHGREQRCEKLTRPPYSAFANHPIPPSPDTEYYFEVEILEDGGSMHIGIGLQTQQDVWNYRSMPGWGRGWGYHGDDGKAFTSGARGVEYGPMYSNGDRIGCGIVMSTGTIYYTKNGGYMGIAHHGVRGPLYPMIGLAYPGAHIRASFGLTPPPRELRIEPEKPSPQLTLPVPHGEGEPSLGSQHTPVVCNSDTEGPERAENIAAQNSEPQEKRAAAAESSEQDQAQPQCVALAKFASTWDVVENS</sequence>
<dbReference type="Gene3D" id="3.40.50.300">
    <property type="entry name" value="P-loop containing nucleotide triphosphate hydrolases"/>
    <property type="match status" value="1"/>
</dbReference>
<dbReference type="InterPro" id="IPR001870">
    <property type="entry name" value="B30.2/SPRY"/>
</dbReference>
<feature type="repeat" description="ANK" evidence="3">
    <location>
        <begin position="1392"/>
        <end position="1421"/>
    </location>
</feature>
<dbReference type="PRINTS" id="PR01415">
    <property type="entry name" value="ANKYRIN"/>
</dbReference>
<evidence type="ECO:0000313" key="7">
    <source>
        <dbReference type="Proteomes" id="UP001175000"/>
    </source>
</evidence>
<evidence type="ECO:0000256" key="2">
    <source>
        <dbReference type="ARBA" id="ARBA00023043"/>
    </source>
</evidence>
<keyword evidence="2 3" id="KW-0040">ANK repeat</keyword>
<reference evidence="6" key="1">
    <citation type="submission" date="2023-06" db="EMBL/GenBank/DDBJ databases">
        <title>Genome-scale phylogeny and comparative genomics of the fungal order Sordariales.</title>
        <authorList>
            <consortium name="Lawrence Berkeley National Laboratory"/>
            <person name="Hensen N."/>
            <person name="Bonometti L."/>
            <person name="Westerberg I."/>
            <person name="Brannstrom I.O."/>
            <person name="Guillou S."/>
            <person name="Cros-Aarteil S."/>
            <person name="Calhoun S."/>
            <person name="Haridas S."/>
            <person name="Kuo A."/>
            <person name="Mondo S."/>
            <person name="Pangilinan J."/>
            <person name="Riley R."/>
            <person name="Labutti K."/>
            <person name="Andreopoulos B."/>
            <person name="Lipzen A."/>
            <person name="Chen C."/>
            <person name="Yanf M."/>
            <person name="Daum C."/>
            <person name="Ng V."/>
            <person name="Clum A."/>
            <person name="Steindorff A."/>
            <person name="Ohm R."/>
            <person name="Martin F."/>
            <person name="Silar P."/>
            <person name="Natvig D."/>
            <person name="Lalanne C."/>
            <person name="Gautier V."/>
            <person name="Ament-Velasquez S.L."/>
            <person name="Kruys A."/>
            <person name="Hutchinson M.I."/>
            <person name="Powell A.J."/>
            <person name="Barry K."/>
            <person name="Miller A.N."/>
            <person name="Grigoriev I.V."/>
            <person name="Debuchy R."/>
            <person name="Gladieux P."/>
            <person name="Thoren M.H."/>
            <person name="Johannesson H."/>
        </authorList>
    </citation>
    <scope>NUCLEOTIDE SEQUENCE</scope>
    <source>
        <strain evidence="6">CBS 606.72</strain>
    </source>
</reference>
<keyword evidence="1" id="KW-0677">Repeat</keyword>
<name>A0AA39WWP3_9PEZI</name>
<feature type="compositionally biased region" description="Low complexity" evidence="4">
    <location>
        <begin position="2129"/>
        <end position="2140"/>
    </location>
</feature>
<dbReference type="PANTHER" id="PTHR24198">
    <property type="entry name" value="ANKYRIN REPEAT AND PROTEIN KINASE DOMAIN-CONTAINING PROTEIN"/>
    <property type="match status" value="1"/>
</dbReference>
<dbReference type="Gene3D" id="1.25.40.20">
    <property type="entry name" value="Ankyrin repeat-containing domain"/>
    <property type="match status" value="4"/>
</dbReference>
<dbReference type="PROSITE" id="PS50088">
    <property type="entry name" value="ANK_REPEAT"/>
    <property type="match status" value="10"/>
</dbReference>
<dbReference type="Pfam" id="PF12796">
    <property type="entry name" value="Ank_2"/>
    <property type="match status" value="6"/>
</dbReference>
<dbReference type="InterPro" id="IPR003877">
    <property type="entry name" value="SPRY_dom"/>
</dbReference>
<dbReference type="InterPro" id="IPR013320">
    <property type="entry name" value="ConA-like_dom_sf"/>
</dbReference>
<feature type="repeat" description="ANK" evidence="3">
    <location>
        <begin position="1025"/>
        <end position="1057"/>
    </location>
</feature>
<protein>
    <submittedName>
        <fullName evidence="6">Ankyrin repeat-containing domain protein</fullName>
    </submittedName>
</protein>
<keyword evidence="7" id="KW-1185">Reference proteome</keyword>
<evidence type="ECO:0000313" key="6">
    <source>
        <dbReference type="EMBL" id="KAK0622650.1"/>
    </source>
</evidence>
<gene>
    <name evidence="6" type="ORF">B0T14DRAFT_564083</name>
</gene>
<dbReference type="SUPFAM" id="SSF49899">
    <property type="entry name" value="Concanavalin A-like lectins/glucanases"/>
    <property type="match status" value="1"/>
</dbReference>
<dbReference type="InterPro" id="IPR056884">
    <property type="entry name" value="NPHP3-like_N"/>
</dbReference>
<feature type="repeat" description="ANK" evidence="3">
    <location>
        <begin position="1314"/>
        <end position="1349"/>
    </location>
</feature>
<dbReference type="InterPro" id="IPR036770">
    <property type="entry name" value="Ankyrin_rpt-contain_sf"/>
</dbReference>
<dbReference type="PROSITE" id="PS50297">
    <property type="entry name" value="ANK_REP_REGION"/>
    <property type="match status" value="6"/>
</dbReference>
<dbReference type="EMBL" id="JAULSU010000003">
    <property type="protein sequence ID" value="KAK0622650.1"/>
    <property type="molecule type" value="Genomic_DNA"/>
</dbReference>
<dbReference type="PANTHER" id="PTHR24198:SF165">
    <property type="entry name" value="ANKYRIN REPEAT-CONTAINING PROTEIN-RELATED"/>
    <property type="match status" value="1"/>
</dbReference>
<feature type="repeat" description="ANK" evidence="3">
    <location>
        <begin position="1097"/>
        <end position="1129"/>
    </location>
</feature>
<dbReference type="Gene3D" id="2.60.120.920">
    <property type="match status" value="1"/>
</dbReference>
<feature type="domain" description="B30.2/SPRY" evidence="5">
    <location>
        <begin position="1870"/>
        <end position="2065"/>
    </location>
</feature>
<dbReference type="SMART" id="SM00449">
    <property type="entry name" value="SPRY"/>
    <property type="match status" value="1"/>
</dbReference>
<evidence type="ECO:0000256" key="1">
    <source>
        <dbReference type="ARBA" id="ARBA00022737"/>
    </source>
</evidence>
<feature type="repeat" description="ANK" evidence="3">
    <location>
        <begin position="1737"/>
        <end position="1769"/>
    </location>
</feature>
<feature type="repeat" description="ANK" evidence="3">
    <location>
        <begin position="1167"/>
        <end position="1199"/>
    </location>
</feature>
<comment type="caution">
    <text evidence="6">The sequence shown here is derived from an EMBL/GenBank/DDBJ whole genome shotgun (WGS) entry which is preliminary data.</text>
</comment>
<dbReference type="Pfam" id="PF00622">
    <property type="entry name" value="SPRY"/>
    <property type="match status" value="1"/>
</dbReference>
<dbReference type="InterPro" id="IPR043136">
    <property type="entry name" value="B30.2/SPRY_sf"/>
</dbReference>
<dbReference type="Proteomes" id="UP001175000">
    <property type="component" value="Unassembled WGS sequence"/>
</dbReference>
<feature type="repeat" description="ANK" evidence="3">
    <location>
        <begin position="1281"/>
        <end position="1313"/>
    </location>
</feature>
<dbReference type="Pfam" id="PF24883">
    <property type="entry name" value="NPHP3_N"/>
    <property type="match status" value="1"/>
</dbReference>
<evidence type="ECO:0000256" key="4">
    <source>
        <dbReference type="SAM" id="MobiDB-lite"/>
    </source>
</evidence>
<accession>A0AA39WWP3</accession>
<organism evidence="6 7">
    <name type="scientific">Immersiella caudata</name>
    <dbReference type="NCBI Taxonomy" id="314043"/>
    <lineage>
        <taxon>Eukaryota</taxon>
        <taxon>Fungi</taxon>
        <taxon>Dikarya</taxon>
        <taxon>Ascomycota</taxon>
        <taxon>Pezizomycotina</taxon>
        <taxon>Sordariomycetes</taxon>
        <taxon>Sordariomycetidae</taxon>
        <taxon>Sordariales</taxon>
        <taxon>Lasiosphaeriaceae</taxon>
        <taxon>Immersiella</taxon>
    </lineage>
</organism>
<evidence type="ECO:0000256" key="3">
    <source>
        <dbReference type="PROSITE-ProRule" id="PRU00023"/>
    </source>
</evidence>
<feature type="region of interest" description="Disordered" evidence="4">
    <location>
        <begin position="2065"/>
        <end position="2140"/>
    </location>
</feature>
<evidence type="ECO:0000259" key="5">
    <source>
        <dbReference type="PROSITE" id="PS50188"/>
    </source>
</evidence>
<dbReference type="SUPFAM" id="SSF52540">
    <property type="entry name" value="P-loop containing nucleoside triphosphate hydrolases"/>
    <property type="match status" value="1"/>
</dbReference>
<proteinExistence type="predicted"/>
<feature type="compositionally biased region" description="Polar residues" evidence="4">
    <location>
        <begin position="2093"/>
        <end position="2106"/>
    </location>
</feature>
<feature type="repeat" description="ANK" evidence="3">
    <location>
        <begin position="992"/>
        <end position="1024"/>
    </location>
</feature>
<dbReference type="InterPro" id="IPR027417">
    <property type="entry name" value="P-loop_NTPase"/>
</dbReference>
<feature type="compositionally biased region" description="Polar residues" evidence="4">
    <location>
        <begin position="17"/>
        <end position="26"/>
    </location>
</feature>
<dbReference type="InterPro" id="IPR029058">
    <property type="entry name" value="AB_hydrolase_fold"/>
</dbReference>